<dbReference type="EMBL" id="LNZH02000214">
    <property type="protein sequence ID" value="OCB84712.1"/>
    <property type="molecule type" value="Genomic_DNA"/>
</dbReference>
<dbReference type="InterPro" id="IPR003734">
    <property type="entry name" value="DUF155"/>
</dbReference>
<dbReference type="OrthoDB" id="242766at2759"/>
<proteinExistence type="inferred from homology"/>
<dbReference type="InterPro" id="IPR051624">
    <property type="entry name" value="RMD1/Sad1-interacting"/>
</dbReference>
<reference evidence="3" key="1">
    <citation type="submission" date="2016-06" db="EMBL/GenBank/DDBJ databases">
        <title>Draft Genome sequence of the fungus Inonotus baumii.</title>
        <authorList>
            <person name="Zhu H."/>
            <person name="Lin W."/>
        </authorList>
    </citation>
    <scope>NUCLEOTIDE SEQUENCE</scope>
    <source>
        <strain evidence="3">821</strain>
    </source>
</reference>
<dbReference type="GO" id="GO:0070131">
    <property type="term" value="P:positive regulation of mitochondrial translation"/>
    <property type="evidence" value="ECO:0007669"/>
    <property type="project" value="TreeGrafter"/>
</dbReference>
<protein>
    <submittedName>
        <fullName evidence="3">DUF155-domain-containing protein</fullName>
    </submittedName>
</protein>
<organism evidence="3 4">
    <name type="scientific">Sanghuangporus baumii</name>
    <name type="common">Phellinus baumii</name>
    <dbReference type="NCBI Taxonomy" id="108892"/>
    <lineage>
        <taxon>Eukaryota</taxon>
        <taxon>Fungi</taxon>
        <taxon>Dikarya</taxon>
        <taxon>Basidiomycota</taxon>
        <taxon>Agaricomycotina</taxon>
        <taxon>Agaricomycetes</taxon>
        <taxon>Hymenochaetales</taxon>
        <taxon>Hymenochaetaceae</taxon>
        <taxon>Sanghuangporus</taxon>
    </lineage>
</organism>
<accession>A0A9Q5HRY2</accession>
<evidence type="ECO:0000259" key="2">
    <source>
        <dbReference type="Pfam" id="PF02582"/>
    </source>
</evidence>
<dbReference type="AlphaFoldDB" id="A0A9Q5HRY2"/>
<evidence type="ECO:0000313" key="4">
    <source>
        <dbReference type="Proteomes" id="UP000757232"/>
    </source>
</evidence>
<dbReference type="GO" id="GO:0005739">
    <property type="term" value="C:mitochondrion"/>
    <property type="evidence" value="ECO:0007669"/>
    <property type="project" value="UniProtKB-ARBA"/>
</dbReference>
<dbReference type="PANTHER" id="PTHR16255:SF1">
    <property type="entry name" value="REQUIRED FOR MEIOTIC NUCLEAR DIVISION PROTEIN 1 HOMOLOG"/>
    <property type="match status" value="1"/>
</dbReference>
<dbReference type="Pfam" id="PF02582">
    <property type="entry name" value="DUF155"/>
    <property type="match status" value="1"/>
</dbReference>
<evidence type="ECO:0000313" key="3">
    <source>
        <dbReference type="EMBL" id="OCB84712.1"/>
    </source>
</evidence>
<sequence>MNFAGRCLWRNLRLSLYKPKCASRLLQIGHPSTLRFRNYAAKASDDLNVQQEVAKQKPKAATQLRRTAAASLPIRSNPNPSRSEIRPVSVLTTAERYLLPQLRLRLPGSAIRLQSSWWIPRWAGLAGKEGEIFVFENGSIVCWGLEERDAQKFARDFISGSPAESGHLSEPETEDVEFVMDPNEKTRIQGDLIILGESPPPEEATSLPSSIPEMVLPKDTLLARYAFSQGLARSSALSALEAKLDSFLFSVSALPVTLSKTGKVGLRRREVIMRLGELMIFRQGINLNHENFLDTPDFYWAEPQLEAYFNSISDALDIRSRTRSLNNKITYAAEVQSVLRELLTESSAHRMELIIILLISVEVVIVLIREGPDLWNMLIGKPRLPTPSFNSNHIKHQNKYI</sequence>
<keyword evidence="4" id="KW-1185">Reference proteome</keyword>
<dbReference type="PANTHER" id="PTHR16255">
    <property type="entry name" value="REQUIRED FOR MEIOTIC NUCLEAR DIVISION PROTEIN 1 HOMOLOG"/>
    <property type="match status" value="1"/>
</dbReference>
<comment type="similarity">
    <text evidence="1">Belongs to the RMD1/sif2 family.</text>
</comment>
<evidence type="ECO:0000256" key="1">
    <source>
        <dbReference type="ARBA" id="ARBA00008306"/>
    </source>
</evidence>
<gene>
    <name evidence="3" type="ORF">A7U60_g8235</name>
</gene>
<feature type="domain" description="DUF155" evidence="2">
    <location>
        <begin position="132"/>
        <end position="326"/>
    </location>
</feature>
<dbReference type="Proteomes" id="UP000757232">
    <property type="component" value="Unassembled WGS sequence"/>
</dbReference>
<comment type="caution">
    <text evidence="3">The sequence shown here is derived from an EMBL/GenBank/DDBJ whole genome shotgun (WGS) entry which is preliminary data.</text>
</comment>
<name>A0A9Q5HRY2_SANBA</name>